<dbReference type="AlphaFoldDB" id="A0A0P1AN38"/>
<reference evidence="4" key="1">
    <citation type="submission" date="2014-09" db="EMBL/GenBank/DDBJ databases">
        <authorList>
            <person name="Sharma Rahul"/>
            <person name="Thines Marco"/>
        </authorList>
    </citation>
    <scope>NUCLEOTIDE SEQUENCE [LARGE SCALE GENOMIC DNA]</scope>
</reference>
<accession>A0A0P1AN38</accession>
<evidence type="ECO:0000256" key="2">
    <source>
        <dbReference type="SAM" id="MobiDB-lite"/>
    </source>
</evidence>
<feature type="region of interest" description="Disordered" evidence="2">
    <location>
        <begin position="75"/>
        <end position="110"/>
    </location>
</feature>
<keyword evidence="4" id="KW-1185">Reference proteome</keyword>
<dbReference type="EMBL" id="CCYD01000645">
    <property type="protein sequence ID" value="CEG42813.1"/>
    <property type="molecule type" value="Genomic_DNA"/>
</dbReference>
<feature type="coiled-coil region" evidence="1">
    <location>
        <begin position="113"/>
        <end position="140"/>
    </location>
</feature>
<evidence type="ECO:0000313" key="4">
    <source>
        <dbReference type="Proteomes" id="UP000054928"/>
    </source>
</evidence>
<dbReference type="RefSeq" id="XP_024579182.1">
    <property type="nucleotide sequence ID" value="XM_024728734.1"/>
</dbReference>
<evidence type="ECO:0008006" key="5">
    <source>
        <dbReference type="Google" id="ProtNLM"/>
    </source>
</evidence>
<feature type="compositionally biased region" description="Polar residues" evidence="2">
    <location>
        <begin position="75"/>
        <end position="86"/>
    </location>
</feature>
<sequence>MGSIGSDDDMRAFEATLNFVEEYPSDALHSMELPTLSITSDMFSFHCDNQPLKRDIVPSLTDSFTDTLTMVSTESTGPFFMDNSNKVPFKSQSSTSQKSIKKRKSQTNSNRARNELRFELAFLREKVTQLQDELKSLQSTEDEQICKGGDSTKFAAKISGRRSRPSSEVLCAWKGLANRQLQRRIDSERENSRLRLNVEHQRKIAIDLTKLLRKRLAECAETQDPSVRMNRFTRVLDYHGDLAEFQELFLLLEDTYHDLDAVLEETGLATMDIPTQDVHIREGVGGKYVEFFANKVLPFGLSATTEAAWDHFKGIEKHCGNGELYEKAARSLDQPFTIIEDFTKEVYSNNSRADMEMKQIVRRYVEADRDVIIFVCRGKPIEIRHKAIAGLAYHLCSYVVTKRAPASTADHNLSLLQICSRISIDKDAGVEDDPCDSEYICNLRYIKCASIHCCTTATGCIWYILPNQYSLITTKLKFSQPIAQRGATPSIVSLCRNVQSINDVGFVELLEKFWVMLYFAFLMNNSLLQKHVPHLNVDVFFTSNFSYCKGVVHISDDQSPEYTYPELFFHLGD</sequence>
<name>A0A0P1AN38_PLAHL</name>
<dbReference type="OrthoDB" id="115890at2759"/>
<dbReference type="OMA" id="CDSEYIC"/>
<dbReference type="GeneID" id="36408113"/>
<dbReference type="Proteomes" id="UP000054928">
    <property type="component" value="Unassembled WGS sequence"/>
</dbReference>
<evidence type="ECO:0000256" key="1">
    <source>
        <dbReference type="SAM" id="Coils"/>
    </source>
</evidence>
<evidence type="ECO:0000313" key="3">
    <source>
        <dbReference type="EMBL" id="CEG42813.1"/>
    </source>
</evidence>
<dbReference type="STRING" id="4781.A0A0P1AN38"/>
<dbReference type="PANTHER" id="PTHR35796">
    <property type="entry name" value="HYPOTHETICAL CYTOSOLIC PROTEIN"/>
    <property type="match status" value="1"/>
</dbReference>
<dbReference type="PANTHER" id="PTHR35796:SF3">
    <property type="entry name" value="BHLH DOMAIN-CONTAINING PROTEIN"/>
    <property type="match status" value="1"/>
</dbReference>
<keyword evidence="1" id="KW-0175">Coiled coil</keyword>
<organism evidence="3 4">
    <name type="scientific">Plasmopara halstedii</name>
    <name type="common">Downy mildew of sunflower</name>
    <dbReference type="NCBI Taxonomy" id="4781"/>
    <lineage>
        <taxon>Eukaryota</taxon>
        <taxon>Sar</taxon>
        <taxon>Stramenopiles</taxon>
        <taxon>Oomycota</taxon>
        <taxon>Peronosporomycetes</taxon>
        <taxon>Peronosporales</taxon>
        <taxon>Peronosporaceae</taxon>
        <taxon>Plasmopara</taxon>
    </lineage>
</organism>
<protein>
    <recommendedName>
        <fullName evidence="5">M96 mating-specific protein family</fullName>
    </recommendedName>
</protein>
<proteinExistence type="predicted"/>